<organism evidence="2 3">
    <name type="scientific">Meripilus lineatus</name>
    <dbReference type="NCBI Taxonomy" id="2056292"/>
    <lineage>
        <taxon>Eukaryota</taxon>
        <taxon>Fungi</taxon>
        <taxon>Dikarya</taxon>
        <taxon>Basidiomycota</taxon>
        <taxon>Agaricomycotina</taxon>
        <taxon>Agaricomycetes</taxon>
        <taxon>Polyporales</taxon>
        <taxon>Meripilaceae</taxon>
        <taxon>Meripilus</taxon>
    </lineage>
</organism>
<evidence type="ECO:0000256" key="1">
    <source>
        <dbReference type="SAM" id="MobiDB-lite"/>
    </source>
</evidence>
<evidence type="ECO:0000313" key="2">
    <source>
        <dbReference type="EMBL" id="KAJ3477626.1"/>
    </source>
</evidence>
<proteinExistence type="predicted"/>
<feature type="compositionally biased region" description="Basic and acidic residues" evidence="1">
    <location>
        <begin position="351"/>
        <end position="370"/>
    </location>
</feature>
<sequence>MASQPQRRYSLRKTNDPNPGKTAGVFKRTMKEIKEEAAVKKAVKEAQKKEKPARGKSQSQQHTEWANSLAGDIRRFLQEQEQEYSQALKPPSCSIDADDHEVFVPSVRVPQKASAAVEPPSVDQPLVNNTGDSDGDISMGEFRALSPVDWNLLDELLDEGAGSGEGGDTRGNGGHTEAGGNSNIVRAPSDDSDSESEAFRMALKRRSLREIRDFDLDDDDDEGAVESNTMDVDRETADFEQPKVCPLLPRVSLDADSVALLFIDDDIVDKPTRKERRLRRIANARSAVFEEIGGEPEDRPESPRIAHKPSAAASKKEKPLVSHEDGGLRHDWRNGIMPPHKTKASSRRRRNSESDGEGLKDEDVFEERPRKEKGRGKQMSEIVPPSPPPSQRQAPSNQRTVGFCGASSNLSTTPKANKKIPVAAPVVASSQKTKGVRALAGPSSNAGNAPRPQGEGQSAKRKSSGRKQGHAKRQRPASIHSLGKISDGGPPTSSSISESENDEPEVNPNEAWQRQAAKSRAILATVFEWDGMQEDPWVIDLSPTFLAEFLQAIVDHCFAAVKFTVTKECPFYTLIRQSIHDWRRYFLRASTRMIASVLALRNNLRIIKKTYVTLDVGAIMAFTREVIDNKSAFYEVPHHKHPVGPYCSPYMLHTYVCAHHNKIRYSFLSDIVSEEDLAYPCGAMLLAAYVVQLGLSQFRTGHFQVSPFKKMTELGIWQGHTANIMQELSEVDLQAFLEAAREHRLADGPYHVEMPTTAFTAAPRIVSNHN</sequence>
<feature type="region of interest" description="Disordered" evidence="1">
    <location>
        <begin position="291"/>
        <end position="513"/>
    </location>
</feature>
<feature type="compositionally biased region" description="Basic and acidic residues" evidence="1">
    <location>
        <begin position="38"/>
        <end position="53"/>
    </location>
</feature>
<comment type="caution">
    <text evidence="2">The sequence shown here is derived from an EMBL/GenBank/DDBJ whole genome shotgun (WGS) entry which is preliminary data.</text>
</comment>
<feature type="region of interest" description="Disordered" evidence="1">
    <location>
        <begin position="158"/>
        <end position="197"/>
    </location>
</feature>
<gene>
    <name evidence="2" type="ORF">NLI96_g10332</name>
</gene>
<dbReference type="Proteomes" id="UP001212997">
    <property type="component" value="Unassembled WGS sequence"/>
</dbReference>
<reference evidence="2" key="1">
    <citation type="submission" date="2022-07" db="EMBL/GenBank/DDBJ databases">
        <title>Genome Sequence of Physisporinus lineatus.</title>
        <authorList>
            <person name="Buettner E."/>
        </authorList>
    </citation>
    <scope>NUCLEOTIDE SEQUENCE</scope>
    <source>
        <strain evidence="2">VT162</strain>
    </source>
</reference>
<feature type="compositionally biased region" description="Polar residues" evidence="1">
    <location>
        <begin position="406"/>
        <end position="415"/>
    </location>
</feature>
<feature type="compositionally biased region" description="Polar residues" evidence="1">
    <location>
        <begin position="56"/>
        <end position="66"/>
    </location>
</feature>
<feature type="region of interest" description="Disordered" evidence="1">
    <location>
        <begin position="1"/>
        <end position="25"/>
    </location>
</feature>
<evidence type="ECO:0000313" key="3">
    <source>
        <dbReference type="Proteomes" id="UP001212997"/>
    </source>
</evidence>
<feature type="compositionally biased region" description="Basic residues" evidence="1">
    <location>
        <begin position="459"/>
        <end position="475"/>
    </location>
</feature>
<feature type="compositionally biased region" description="Basic and acidic residues" evidence="1">
    <location>
        <begin position="314"/>
        <end position="333"/>
    </location>
</feature>
<keyword evidence="3" id="KW-1185">Reference proteome</keyword>
<dbReference type="EMBL" id="JANAWD010000578">
    <property type="protein sequence ID" value="KAJ3477626.1"/>
    <property type="molecule type" value="Genomic_DNA"/>
</dbReference>
<protein>
    <submittedName>
        <fullName evidence="2">Uncharacterized protein</fullName>
    </submittedName>
</protein>
<feature type="region of interest" description="Disordered" evidence="1">
    <location>
        <begin position="114"/>
        <end position="135"/>
    </location>
</feature>
<feature type="compositionally biased region" description="Basic residues" evidence="1">
    <location>
        <begin position="340"/>
        <end position="350"/>
    </location>
</feature>
<dbReference type="AlphaFoldDB" id="A0AAD5YEB8"/>
<feature type="region of interest" description="Disordered" evidence="1">
    <location>
        <begin position="38"/>
        <end position="92"/>
    </location>
</feature>
<feature type="compositionally biased region" description="Gly residues" evidence="1">
    <location>
        <begin position="161"/>
        <end position="177"/>
    </location>
</feature>
<accession>A0AAD5YEB8</accession>
<name>A0AAD5YEB8_9APHY</name>